<dbReference type="Proteomes" id="UP000887574">
    <property type="component" value="Unplaced"/>
</dbReference>
<reference evidence="3" key="1">
    <citation type="submission" date="2022-11" db="UniProtKB">
        <authorList>
            <consortium name="WormBaseParasite"/>
        </authorList>
    </citation>
    <scope>IDENTIFICATION</scope>
</reference>
<feature type="compositionally biased region" description="Polar residues" evidence="1">
    <location>
        <begin position="15"/>
        <end position="32"/>
    </location>
</feature>
<evidence type="ECO:0000256" key="1">
    <source>
        <dbReference type="SAM" id="MobiDB-lite"/>
    </source>
</evidence>
<feature type="region of interest" description="Disordered" evidence="1">
    <location>
        <begin position="1"/>
        <end position="53"/>
    </location>
</feature>
<protein>
    <submittedName>
        <fullName evidence="3">Uncharacterized protein</fullName>
    </submittedName>
</protein>
<evidence type="ECO:0000313" key="3">
    <source>
        <dbReference type="WBParaSite" id="jg25919"/>
    </source>
</evidence>
<dbReference type="WBParaSite" id="jg25919">
    <property type="protein sequence ID" value="jg25919"/>
    <property type="gene ID" value="jg25919"/>
</dbReference>
<dbReference type="AlphaFoldDB" id="A0A915E277"/>
<proteinExistence type="predicted"/>
<accession>A0A915E277</accession>
<sequence length="75" mass="7743">MTMHENPLYKPPPTAQATLVKQSPPTTTTFTSAGPKMSNPGLGRLGSSSTVAPRTNQGAIAALGQRLPPPYVAAL</sequence>
<name>A0A915E277_9BILA</name>
<keyword evidence="2" id="KW-1185">Reference proteome</keyword>
<organism evidence="2 3">
    <name type="scientific">Ditylenchus dipsaci</name>
    <dbReference type="NCBI Taxonomy" id="166011"/>
    <lineage>
        <taxon>Eukaryota</taxon>
        <taxon>Metazoa</taxon>
        <taxon>Ecdysozoa</taxon>
        <taxon>Nematoda</taxon>
        <taxon>Chromadorea</taxon>
        <taxon>Rhabditida</taxon>
        <taxon>Tylenchina</taxon>
        <taxon>Tylenchomorpha</taxon>
        <taxon>Sphaerularioidea</taxon>
        <taxon>Anguinidae</taxon>
        <taxon>Anguininae</taxon>
        <taxon>Ditylenchus</taxon>
    </lineage>
</organism>
<evidence type="ECO:0000313" key="2">
    <source>
        <dbReference type="Proteomes" id="UP000887574"/>
    </source>
</evidence>